<name>A0A0V0YSE8_TRIBR</name>
<dbReference type="EMBL" id="JYDI01006755">
    <property type="protein sequence ID" value="KRY03182.1"/>
    <property type="molecule type" value="Genomic_DNA"/>
</dbReference>
<evidence type="ECO:0000313" key="2">
    <source>
        <dbReference type="Proteomes" id="UP000054653"/>
    </source>
</evidence>
<dbReference type="Proteomes" id="UP000054653">
    <property type="component" value="Unassembled WGS sequence"/>
</dbReference>
<feature type="non-terminal residue" evidence="1">
    <location>
        <position position="1"/>
    </location>
</feature>
<reference evidence="1 2" key="1">
    <citation type="submission" date="2015-01" db="EMBL/GenBank/DDBJ databases">
        <title>Evolution of Trichinella species and genotypes.</title>
        <authorList>
            <person name="Korhonen P.K."/>
            <person name="Edoardo P."/>
            <person name="Giuseppe L.R."/>
            <person name="Gasser R.B."/>
        </authorList>
    </citation>
    <scope>NUCLEOTIDE SEQUENCE [LARGE SCALE GENOMIC DNA]</scope>
    <source>
        <strain evidence="1">ISS120</strain>
    </source>
</reference>
<comment type="caution">
    <text evidence="1">The sequence shown here is derived from an EMBL/GenBank/DDBJ whole genome shotgun (WGS) entry which is preliminary data.</text>
</comment>
<sequence length="48" mass="5526">LAHRDRMGRSITGREQRSSVRWSLFPGMKLAGLSCMCLEAPLKRHTER</sequence>
<gene>
    <name evidence="1" type="ORF">T03_13567</name>
</gene>
<feature type="non-terminal residue" evidence="1">
    <location>
        <position position="48"/>
    </location>
</feature>
<dbReference type="AlphaFoldDB" id="A0A0V0YSE8"/>
<proteinExistence type="predicted"/>
<organism evidence="1 2">
    <name type="scientific">Trichinella britovi</name>
    <name type="common">Parasitic roundworm</name>
    <dbReference type="NCBI Taxonomy" id="45882"/>
    <lineage>
        <taxon>Eukaryota</taxon>
        <taxon>Metazoa</taxon>
        <taxon>Ecdysozoa</taxon>
        <taxon>Nematoda</taxon>
        <taxon>Enoplea</taxon>
        <taxon>Dorylaimia</taxon>
        <taxon>Trichinellida</taxon>
        <taxon>Trichinellidae</taxon>
        <taxon>Trichinella</taxon>
    </lineage>
</organism>
<keyword evidence="2" id="KW-1185">Reference proteome</keyword>
<evidence type="ECO:0000313" key="1">
    <source>
        <dbReference type="EMBL" id="KRY03182.1"/>
    </source>
</evidence>
<accession>A0A0V0YSE8</accession>
<protein>
    <submittedName>
        <fullName evidence="1">Uncharacterized protein</fullName>
    </submittedName>
</protein>